<dbReference type="PATRIC" id="fig|1280514.3.peg.1347"/>
<name>A0A0D8HJK1_9ACTN</name>
<dbReference type="SUPFAM" id="SSF53613">
    <property type="entry name" value="Ribokinase-like"/>
    <property type="match status" value="1"/>
</dbReference>
<gene>
    <name evidence="8" type="primary">ydjH</name>
    <name evidence="8" type="ORF">AXFE_10240</name>
</gene>
<dbReference type="AlphaFoldDB" id="A0A0D8HJK1"/>
<feature type="domain" description="Carbohydrate kinase PfkB" evidence="7">
    <location>
        <begin position="43"/>
        <end position="325"/>
    </location>
</feature>
<evidence type="ECO:0000256" key="6">
    <source>
        <dbReference type="SAM" id="MobiDB-lite"/>
    </source>
</evidence>
<protein>
    <submittedName>
        <fullName evidence="8">Putative sugar kinase YdjH</fullName>
        <ecNumber evidence="8">2.7.1.-</ecNumber>
    </submittedName>
</protein>
<dbReference type="EC" id="2.7.1.-" evidence="8"/>
<feature type="region of interest" description="Disordered" evidence="6">
    <location>
        <begin position="1"/>
        <end position="20"/>
    </location>
</feature>
<keyword evidence="5" id="KW-0067">ATP-binding</keyword>
<evidence type="ECO:0000256" key="4">
    <source>
        <dbReference type="ARBA" id="ARBA00022777"/>
    </source>
</evidence>
<dbReference type="EMBL" id="JXYS01000025">
    <property type="protein sequence ID" value="KJF18123.1"/>
    <property type="molecule type" value="Genomic_DNA"/>
</dbReference>
<sequence length="339" mass="36478">MPQSQNEIAIEDSTGNARDDQTLESKPAAVILGENLVDLFVSEDSAIRAIPGGGPLNVARTISRLKGHSYLFSRLSWDVFGRKIRVGLQKDGVILGLPDEIQLPTPLAVVNQDQGKTTYGFHLDRTSAFQINTDEVSAFMDQCKRPIGAIYAGTLGLVVEPMASVAEVILSSAAEDTLVVIDPNCRPTAIADKDLYIARLTRLYKRCDVIKVSDEDLDYLFPGLEIANAAKSLLAQGPRCILVTRGGAPIEIYIGDQTAFVEIPIVRIADTVGAGDAFVGGFIAWWLKSKLSRNEINDIGQVTKAAKAAALIAALNCTKQGAEPPWAPEVSSIEGWSDL</sequence>
<evidence type="ECO:0000256" key="2">
    <source>
        <dbReference type="ARBA" id="ARBA00022679"/>
    </source>
</evidence>
<proteinExistence type="inferred from homology"/>
<dbReference type="PANTHER" id="PTHR43085">
    <property type="entry name" value="HEXOKINASE FAMILY MEMBER"/>
    <property type="match status" value="1"/>
</dbReference>
<comment type="caution">
    <text evidence="8">The sequence shown here is derived from an EMBL/GenBank/DDBJ whole genome shotgun (WGS) entry which is preliminary data.</text>
</comment>
<reference evidence="8 9" key="1">
    <citation type="submission" date="2015-01" db="EMBL/GenBank/DDBJ databases">
        <title>Draft genome of the acidophilic iron oxidizer Acidithrix ferrooxidans strain Py-F3.</title>
        <authorList>
            <person name="Poehlein A."/>
            <person name="Eisen S."/>
            <person name="Schloemann M."/>
            <person name="Johnson B.D."/>
            <person name="Daniel R."/>
            <person name="Muehling M."/>
        </authorList>
    </citation>
    <scope>NUCLEOTIDE SEQUENCE [LARGE SCALE GENOMIC DNA]</scope>
    <source>
        <strain evidence="8 9">Py-F3</strain>
    </source>
</reference>
<dbReference type="InterPro" id="IPR050306">
    <property type="entry name" value="PfkB_Carbo_kinase"/>
</dbReference>
<evidence type="ECO:0000256" key="3">
    <source>
        <dbReference type="ARBA" id="ARBA00022741"/>
    </source>
</evidence>
<dbReference type="InterPro" id="IPR029056">
    <property type="entry name" value="Ribokinase-like"/>
</dbReference>
<dbReference type="InterPro" id="IPR011611">
    <property type="entry name" value="PfkB_dom"/>
</dbReference>
<dbReference type="GO" id="GO:0016301">
    <property type="term" value="F:kinase activity"/>
    <property type="evidence" value="ECO:0007669"/>
    <property type="project" value="UniProtKB-KW"/>
</dbReference>
<dbReference type="RefSeq" id="WP_052604777.1">
    <property type="nucleotide sequence ID" value="NZ_JXYS01000025.1"/>
</dbReference>
<keyword evidence="4 8" id="KW-0418">Kinase</keyword>
<dbReference type="Proteomes" id="UP000032360">
    <property type="component" value="Unassembled WGS sequence"/>
</dbReference>
<dbReference type="InterPro" id="IPR002173">
    <property type="entry name" value="Carboh/pur_kinase_PfkB_CS"/>
</dbReference>
<keyword evidence="2 8" id="KW-0808">Transferase</keyword>
<dbReference type="PROSITE" id="PS00584">
    <property type="entry name" value="PFKB_KINASES_2"/>
    <property type="match status" value="1"/>
</dbReference>
<dbReference type="GO" id="GO:0005524">
    <property type="term" value="F:ATP binding"/>
    <property type="evidence" value="ECO:0007669"/>
    <property type="project" value="UniProtKB-KW"/>
</dbReference>
<evidence type="ECO:0000313" key="9">
    <source>
        <dbReference type="Proteomes" id="UP000032360"/>
    </source>
</evidence>
<dbReference type="PANTHER" id="PTHR43085:SF1">
    <property type="entry name" value="PSEUDOURIDINE KINASE-RELATED"/>
    <property type="match status" value="1"/>
</dbReference>
<dbReference type="STRING" id="1280514.AXFE_10240"/>
<keyword evidence="9" id="KW-1185">Reference proteome</keyword>
<keyword evidence="3" id="KW-0547">Nucleotide-binding</keyword>
<evidence type="ECO:0000256" key="5">
    <source>
        <dbReference type="ARBA" id="ARBA00022840"/>
    </source>
</evidence>
<accession>A0A0D8HJK1</accession>
<evidence type="ECO:0000313" key="8">
    <source>
        <dbReference type="EMBL" id="KJF18123.1"/>
    </source>
</evidence>
<dbReference type="OrthoDB" id="9795789at2"/>
<evidence type="ECO:0000256" key="1">
    <source>
        <dbReference type="ARBA" id="ARBA00010688"/>
    </source>
</evidence>
<dbReference type="Gene3D" id="3.40.1190.20">
    <property type="match status" value="1"/>
</dbReference>
<dbReference type="Pfam" id="PF00294">
    <property type="entry name" value="PfkB"/>
    <property type="match status" value="1"/>
</dbReference>
<evidence type="ECO:0000259" key="7">
    <source>
        <dbReference type="Pfam" id="PF00294"/>
    </source>
</evidence>
<comment type="similarity">
    <text evidence="1">Belongs to the carbohydrate kinase PfkB family.</text>
</comment>
<organism evidence="8 9">
    <name type="scientific">Acidithrix ferrooxidans</name>
    <dbReference type="NCBI Taxonomy" id="1280514"/>
    <lineage>
        <taxon>Bacteria</taxon>
        <taxon>Bacillati</taxon>
        <taxon>Actinomycetota</taxon>
        <taxon>Acidimicrobiia</taxon>
        <taxon>Acidimicrobiales</taxon>
        <taxon>Acidimicrobiaceae</taxon>
        <taxon>Acidithrix</taxon>
    </lineage>
</organism>